<evidence type="ECO:0000313" key="1">
    <source>
        <dbReference type="EMBL" id="NJB71659.1"/>
    </source>
</evidence>
<name>A0A846R4C7_9FLAO</name>
<comment type="caution">
    <text evidence="1">The sequence shown here is derived from an EMBL/GenBank/DDBJ whole genome shotgun (WGS) entry which is preliminary data.</text>
</comment>
<dbReference type="Proteomes" id="UP000590442">
    <property type="component" value="Unassembled WGS sequence"/>
</dbReference>
<protein>
    <submittedName>
        <fullName evidence="1">Uncharacterized protein</fullName>
    </submittedName>
</protein>
<dbReference type="RefSeq" id="WP_167963644.1">
    <property type="nucleotide sequence ID" value="NZ_JAATJJ010000001.1"/>
</dbReference>
<sequence>MRKCVLMFAAFLIVLIIAVATNGKSNNSLDSDVAMENTETNMILDKK</sequence>
<keyword evidence="2" id="KW-1185">Reference proteome</keyword>
<gene>
    <name evidence="1" type="ORF">GGR42_002121</name>
</gene>
<accession>A0A846R4C7</accession>
<organism evidence="1 2">
    <name type="scientific">Saonia flava</name>
    <dbReference type="NCBI Taxonomy" id="523696"/>
    <lineage>
        <taxon>Bacteria</taxon>
        <taxon>Pseudomonadati</taxon>
        <taxon>Bacteroidota</taxon>
        <taxon>Flavobacteriia</taxon>
        <taxon>Flavobacteriales</taxon>
        <taxon>Flavobacteriaceae</taxon>
        <taxon>Saonia</taxon>
    </lineage>
</organism>
<evidence type="ECO:0000313" key="2">
    <source>
        <dbReference type="Proteomes" id="UP000590442"/>
    </source>
</evidence>
<proteinExistence type="predicted"/>
<reference evidence="1 2" key="1">
    <citation type="submission" date="2020-03" db="EMBL/GenBank/DDBJ databases">
        <title>Genomic Encyclopedia of Type Strains, Phase IV (KMG-IV): sequencing the most valuable type-strain genomes for metagenomic binning, comparative biology and taxonomic classification.</title>
        <authorList>
            <person name="Goeker M."/>
        </authorList>
    </citation>
    <scope>NUCLEOTIDE SEQUENCE [LARGE SCALE GENOMIC DNA]</scope>
    <source>
        <strain evidence="1 2">DSM 29762</strain>
    </source>
</reference>
<dbReference type="AlphaFoldDB" id="A0A846R4C7"/>
<dbReference type="EMBL" id="JAATJJ010000001">
    <property type="protein sequence ID" value="NJB71659.1"/>
    <property type="molecule type" value="Genomic_DNA"/>
</dbReference>